<dbReference type="HOGENOM" id="CLU_2058009_0_0_7"/>
<dbReference type="EMBL" id="CP001089">
    <property type="protein sequence ID" value="ACD96802.1"/>
    <property type="molecule type" value="Genomic_DNA"/>
</dbReference>
<dbReference type="eggNOG" id="COG1075">
    <property type="taxonomic scope" value="Bacteria"/>
</dbReference>
<dbReference type="STRING" id="398767.Glov_3096"/>
<dbReference type="Proteomes" id="UP000002420">
    <property type="component" value="Chromosome"/>
</dbReference>
<evidence type="ECO:0000313" key="2">
    <source>
        <dbReference type="Proteomes" id="UP000002420"/>
    </source>
</evidence>
<proteinExistence type="predicted"/>
<reference evidence="1 2" key="1">
    <citation type="submission" date="2008-05" db="EMBL/GenBank/DDBJ databases">
        <title>Complete sequence of chromosome of Geobacter lovleyi SZ.</title>
        <authorList>
            <consortium name="US DOE Joint Genome Institute"/>
            <person name="Lucas S."/>
            <person name="Copeland A."/>
            <person name="Lapidus A."/>
            <person name="Glavina del Rio T."/>
            <person name="Dalin E."/>
            <person name="Tice H."/>
            <person name="Bruce D."/>
            <person name="Goodwin L."/>
            <person name="Pitluck S."/>
            <person name="Chertkov O."/>
            <person name="Meincke L."/>
            <person name="Brettin T."/>
            <person name="Detter J.C."/>
            <person name="Han C."/>
            <person name="Tapia R."/>
            <person name="Kuske C.R."/>
            <person name="Schmutz J."/>
            <person name="Larimer F."/>
            <person name="Land M."/>
            <person name="Hauser L."/>
            <person name="Kyrpides N."/>
            <person name="Mikhailova N."/>
            <person name="Sung Y."/>
            <person name="Fletcher K.E."/>
            <person name="Ritalahti K.M."/>
            <person name="Loeffler F.E."/>
            <person name="Richardson P."/>
        </authorList>
    </citation>
    <scope>NUCLEOTIDE SEQUENCE [LARGE SCALE GENOMIC DNA]</scope>
    <source>
        <strain evidence="2">ATCC BAA-1151 / DSM 17278 / SZ</strain>
    </source>
</reference>
<organism evidence="1 2">
    <name type="scientific">Trichlorobacter lovleyi (strain ATCC BAA-1151 / DSM 17278 / SZ)</name>
    <name type="common">Geobacter lovleyi</name>
    <dbReference type="NCBI Taxonomy" id="398767"/>
    <lineage>
        <taxon>Bacteria</taxon>
        <taxon>Pseudomonadati</taxon>
        <taxon>Thermodesulfobacteriota</taxon>
        <taxon>Desulfuromonadia</taxon>
        <taxon>Geobacterales</taxon>
        <taxon>Geobacteraceae</taxon>
        <taxon>Trichlorobacter</taxon>
    </lineage>
</organism>
<dbReference type="KEGG" id="glo:Glov_3096"/>
<protein>
    <submittedName>
        <fullName evidence="1">Uncharacterized protein</fullName>
    </submittedName>
</protein>
<keyword evidence="2" id="KW-1185">Reference proteome</keyword>
<sequence>MPCRSHWASLRFRHAYLTLSYSLMFAVRTPDYEVNRAFWFDGHYAGNKLYSDEFMVEITPPKADTGWSVRYRWGSSGQTIQQAVLSSDEQGRAVVSVAFASNQAPGIAGVLRFVISPLS</sequence>
<gene>
    <name evidence="1" type="ordered locus">Glov_3096</name>
</gene>
<name>B3E989_TRIL1</name>
<evidence type="ECO:0000313" key="1">
    <source>
        <dbReference type="EMBL" id="ACD96802.1"/>
    </source>
</evidence>
<accession>B3E989</accession>
<dbReference type="AlphaFoldDB" id="B3E989"/>